<feature type="region of interest" description="Disordered" evidence="6">
    <location>
        <begin position="1"/>
        <end position="23"/>
    </location>
</feature>
<dbReference type="InterPro" id="IPR007144">
    <property type="entry name" value="SSU_processome_Utp11"/>
</dbReference>
<evidence type="ECO:0000256" key="3">
    <source>
        <dbReference type="ARBA" id="ARBA00008105"/>
    </source>
</evidence>
<proteinExistence type="inferred from homology"/>
<evidence type="ECO:0000256" key="2">
    <source>
        <dbReference type="ARBA" id="ARBA00004604"/>
    </source>
</evidence>
<dbReference type="AlphaFoldDB" id="A0A0D2PB59"/>
<protein>
    <recommendedName>
        <fullName evidence="9">U3 small nucleolar RNA-associated protein 11</fullName>
    </recommendedName>
</protein>
<dbReference type="Proteomes" id="UP000054270">
    <property type="component" value="Unassembled WGS sequence"/>
</dbReference>
<dbReference type="EMBL" id="KN817530">
    <property type="protein sequence ID" value="KJA25831.1"/>
    <property type="molecule type" value="Genomic_DNA"/>
</dbReference>
<evidence type="ECO:0008006" key="9">
    <source>
        <dbReference type="Google" id="ProtNLM"/>
    </source>
</evidence>
<evidence type="ECO:0000256" key="4">
    <source>
        <dbReference type="ARBA" id="ARBA00022552"/>
    </source>
</evidence>
<dbReference type="PANTHER" id="PTHR12838">
    <property type="entry name" value="U3 SMALL NUCLEOLAR RNA-ASSOCIATED PROTEIN 11"/>
    <property type="match status" value="1"/>
</dbReference>
<evidence type="ECO:0000313" key="8">
    <source>
        <dbReference type="Proteomes" id="UP000054270"/>
    </source>
</evidence>
<dbReference type="GO" id="GO:0006364">
    <property type="term" value="P:rRNA processing"/>
    <property type="evidence" value="ECO:0007669"/>
    <property type="project" value="UniProtKB-KW"/>
</dbReference>
<gene>
    <name evidence="7" type="ORF">HYPSUDRAFT_199525</name>
</gene>
<evidence type="ECO:0000256" key="1">
    <source>
        <dbReference type="ARBA" id="ARBA00004099"/>
    </source>
</evidence>
<feature type="compositionally biased region" description="Basic residues" evidence="6">
    <location>
        <begin position="8"/>
        <end position="23"/>
    </location>
</feature>
<dbReference type="PANTHER" id="PTHR12838:SF0">
    <property type="entry name" value="U3 SMALL NUCLEOLAR RNA-ASSOCIATED PROTEIN 11-RELATED"/>
    <property type="match status" value="1"/>
</dbReference>
<keyword evidence="5" id="KW-0539">Nucleus</keyword>
<evidence type="ECO:0000313" key="7">
    <source>
        <dbReference type="EMBL" id="KJA25831.1"/>
    </source>
</evidence>
<feature type="region of interest" description="Disordered" evidence="6">
    <location>
        <begin position="183"/>
        <end position="244"/>
    </location>
</feature>
<evidence type="ECO:0000256" key="5">
    <source>
        <dbReference type="ARBA" id="ARBA00023242"/>
    </source>
</evidence>
<feature type="region of interest" description="Disordered" evidence="6">
    <location>
        <begin position="278"/>
        <end position="316"/>
    </location>
</feature>
<keyword evidence="4" id="KW-0698">rRNA processing</keyword>
<organism evidence="7 8">
    <name type="scientific">Hypholoma sublateritium (strain FD-334 SS-4)</name>
    <dbReference type="NCBI Taxonomy" id="945553"/>
    <lineage>
        <taxon>Eukaryota</taxon>
        <taxon>Fungi</taxon>
        <taxon>Dikarya</taxon>
        <taxon>Basidiomycota</taxon>
        <taxon>Agaricomycotina</taxon>
        <taxon>Agaricomycetes</taxon>
        <taxon>Agaricomycetidae</taxon>
        <taxon>Agaricales</taxon>
        <taxon>Agaricineae</taxon>
        <taxon>Strophariaceae</taxon>
        <taxon>Hypholoma</taxon>
    </lineage>
</organism>
<dbReference type="STRING" id="945553.A0A0D2PB59"/>
<dbReference type="OMA" id="VYKWRVE"/>
<dbReference type="GO" id="GO:0032040">
    <property type="term" value="C:small-subunit processome"/>
    <property type="evidence" value="ECO:0007669"/>
    <property type="project" value="InterPro"/>
</dbReference>
<sequence length="341" mass="39938">MTSSLRNSVHRRNHKERSQLAHRSKLGLLEKHADYVKRARDYHSKQDRLTRLKQKVAERNKDEFYFSMTKEKTKGGVHIKDRGNVALPTDIVKVLKTQDENYIRTMRAAGVKKIDKIKNKLMEMADLLKTNTDDLEHHDIDAELDEEEVEILKKAKILPETQSHGTKRKHILFAESSAEASQISKLKKGKGKQTHETNPPAIEEAETEVDLGWKEPAKKSKKSAETKAKTSADMEVDSELPRDLEQRRRLLKELSARLERDRQLRYAEREFEMQRLLMGKGGKKKIQGVEKVEGDDEDEDREETQDEIDARRGRRQKSTFKVVDETTYRPRIYKWRLERKR</sequence>
<reference evidence="8" key="1">
    <citation type="submission" date="2014-04" db="EMBL/GenBank/DDBJ databases">
        <title>Evolutionary Origins and Diversification of the Mycorrhizal Mutualists.</title>
        <authorList>
            <consortium name="DOE Joint Genome Institute"/>
            <consortium name="Mycorrhizal Genomics Consortium"/>
            <person name="Kohler A."/>
            <person name="Kuo A."/>
            <person name="Nagy L.G."/>
            <person name="Floudas D."/>
            <person name="Copeland A."/>
            <person name="Barry K.W."/>
            <person name="Cichocki N."/>
            <person name="Veneault-Fourrey C."/>
            <person name="LaButti K."/>
            <person name="Lindquist E.A."/>
            <person name="Lipzen A."/>
            <person name="Lundell T."/>
            <person name="Morin E."/>
            <person name="Murat C."/>
            <person name="Riley R."/>
            <person name="Ohm R."/>
            <person name="Sun H."/>
            <person name="Tunlid A."/>
            <person name="Henrissat B."/>
            <person name="Grigoriev I.V."/>
            <person name="Hibbett D.S."/>
            <person name="Martin F."/>
        </authorList>
    </citation>
    <scope>NUCLEOTIDE SEQUENCE [LARGE SCALE GENOMIC DNA]</scope>
    <source>
        <strain evidence="8">FD-334 SS-4</strain>
    </source>
</reference>
<comment type="similarity">
    <text evidence="3">Belongs to the UTP11 family.</text>
</comment>
<feature type="compositionally biased region" description="Basic and acidic residues" evidence="6">
    <location>
        <begin position="211"/>
        <end position="232"/>
    </location>
</feature>
<comment type="function">
    <text evidence="1">Involved in nucleolar processing of pre-18S ribosomal RNA.</text>
</comment>
<accession>A0A0D2PB59</accession>
<feature type="compositionally biased region" description="Acidic residues" evidence="6">
    <location>
        <begin position="293"/>
        <end position="307"/>
    </location>
</feature>
<comment type="subcellular location">
    <subcellularLocation>
        <location evidence="2">Nucleus</location>
        <location evidence="2">Nucleolus</location>
    </subcellularLocation>
</comment>
<dbReference type="OrthoDB" id="29058at2759"/>
<evidence type="ECO:0000256" key="6">
    <source>
        <dbReference type="SAM" id="MobiDB-lite"/>
    </source>
</evidence>
<dbReference type="Pfam" id="PF03998">
    <property type="entry name" value="Utp11"/>
    <property type="match status" value="1"/>
</dbReference>
<name>A0A0D2PB59_HYPSF</name>
<keyword evidence="8" id="KW-1185">Reference proteome</keyword>